<evidence type="ECO:0000256" key="2">
    <source>
        <dbReference type="ARBA" id="ARBA00038242"/>
    </source>
</evidence>
<dbReference type="Proteomes" id="UP000743370">
    <property type="component" value="Unassembled WGS sequence"/>
</dbReference>
<dbReference type="AlphaFoldDB" id="A0A8T0KC44"/>
<accession>A0A8T0KC44</accession>
<sequence>MTLFGKISTEIGVHATSEKWFNLQATQLHQVQNLAERVHGTSLHHGEDWHHNESIKKWTYVIDGKVTTCYESIESVDEANKTINYKLFGEEIEHKFKVFRLIFQAIDKENDVAIIKWTIEYERVGEDVEPPYGYIDKNICHCFPSRVSLRFCLHNYAASSFAASNHFKRFCVSAPYAASSLRRLLPRGASSPRSSRRKSRDNEDHVTVIRDYRSKIESELSNICDGILKLLNSRLIPLASSGDSKVFYLKMKGDYHRSIHEVESRGRGTGGGLTVKTNPTAGGRVDDGSVGLGDVSLVIRGVTGALLDILRGGRLAGIEVMLRMNGMRKEEGFASMGVGLGKMNGGEGRSCLVCGRGFEARNPLCFGG</sequence>
<dbReference type="GO" id="GO:0006952">
    <property type="term" value="P:defense response"/>
    <property type="evidence" value="ECO:0007669"/>
    <property type="project" value="InterPro"/>
</dbReference>
<dbReference type="PANTHER" id="PTHR31338:SF16">
    <property type="entry name" value="POLYKETIDE CYCLASE_DEHYDRASE AND LIPID TRANSPORT SUPERFAMILY PROTEIN"/>
    <property type="match status" value="1"/>
</dbReference>
<dbReference type="SUPFAM" id="SSF48445">
    <property type="entry name" value="14-3-3 protein"/>
    <property type="match status" value="1"/>
</dbReference>
<gene>
    <name evidence="5" type="ORF">HKW66_Vig0231240</name>
</gene>
<dbReference type="EMBL" id="JABFOF010000005">
    <property type="protein sequence ID" value="KAG2396849.1"/>
    <property type="molecule type" value="Genomic_DNA"/>
</dbReference>
<comment type="similarity">
    <text evidence="2">Belongs to the MLP family.</text>
</comment>
<feature type="domain" description="Bet v I/Major latex protein" evidence="4">
    <location>
        <begin position="2"/>
        <end position="142"/>
    </location>
</feature>
<protein>
    <submittedName>
        <fullName evidence="5">14-3-3-like protein</fullName>
    </submittedName>
</protein>
<reference evidence="5 6" key="1">
    <citation type="submission" date="2020-05" db="EMBL/GenBank/DDBJ databases">
        <title>Vigna angularis (adzuki bean) Var. LongXiaoDou No. 4 denovo assembly.</title>
        <authorList>
            <person name="Xiang H."/>
        </authorList>
    </citation>
    <scope>NUCLEOTIDE SEQUENCE [LARGE SCALE GENOMIC DNA]</scope>
    <source>
        <tissue evidence="5">Leaf</tissue>
    </source>
</reference>
<evidence type="ECO:0000256" key="1">
    <source>
        <dbReference type="ARBA" id="ARBA00006141"/>
    </source>
</evidence>
<feature type="domain" description="14-3-3" evidence="3">
    <location>
        <begin position="108"/>
        <end position="337"/>
    </location>
</feature>
<dbReference type="InterPro" id="IPR000916">
    <property type="entry name" value="Bet_v_I/MLP"/>
</dbReference>
<comment type="similarity">
    <text evidence="1">Belongs to the 14-3-3 family.</text>
</comment>
<comment type="caution">
    <text evidence="5">The sequence shown here is derived from an EMBL/GenBank/DDBJ whole genome shotgun (WGS) entry which is preliminary data.</text>
</comment>
<dbReference type="InterPro" id="IPR023410">
    <property type="entry name" value="14-3-3_domain"/>
</dbReference>
<name>A0A8T0KC44_PHAAN</name>
<organism evidence="5 6">
    <name type="scientific">Phaseolus angularis</name>
    <name type="common">Azuki bean</name>
    <name type="synonym">Vigna angularis</name>
    <dbReference type="NCBI Taxonomy" id="3914"/>
    <lineage>
        <taxon>Eukaryota</taxon>
        <taxon>Viridiplantae</taxon>
        <taxon>Streptophyta</taxon>
        <taxon>Embryophyta</taxon>
        <taxon>Tracheophyta</taxon>
        <taxon>Spermatophyta</taxon>
        <taxon>Magnoliopsida</taxon>
        <taxon>eudicotyledons</taxon>
        <taxon>Gunneridae</taxon>
        <taxon>Pentapetalae</taxon>
        <taxon>rosids</taxon>
        <taxon>fabids</taxon>
        <taxon>Fabales</taxon>
        <taxon>Fabaceae</taxon>
        <taxon>Papilionoideae</taxon>
        <taxon>50 kb inversion clade</taxon>
        <taxon>NPAAA clade</taxon>
        <taxon>indigoferoid/millettioid clade</taxon>
        <taxon>Phaseoleae</taxon>
        <taxon>Vigna</taxon>
    </lineage>
</organism>
<dbReference type="Pfam" id="PF00244">
    <property type="entry name" value="14-3-3"/>
    <property type="match status" value="1"/>
</dbReference>
<proteinExistence type="inferred from homology"/>
<dbReference type="InterPro" id="IPR023393">
    <property type="entry name" value="START-like_dom_sf"/>
</dbReference>
<dbReference type="SUPFAM" id="SSF55961">
    <property type="entry name" value="Bet v1-like"/>
    <property type="match status" value="1"/>
</dbReference>
<dbReference type="InterPro" id="IPR052006">
    <property type="entry name" value="MLP-like"/>
</dbReference>
<dbReference type="InterPro" id="IPR000308">
    <property type="entry name" value="14-3-3"/>
</dbReference>
<evidence type="ECO:0000259" key="3">
    <source>
        <dbReference type="SMART" id="SM00101"/>
    </source>
</evidence>
<dbReference type="SMART" id="SM00101">
    <property type="entry name" value="14_3_3"/>
    <property type="match status" value="1"/>
</dbReference>
<dbReference type="SMART" id="SM01037">
    <property type="entry name" value="Bet_v_1"/>
    <property type="match status" value="1"/>
</dbReference>
<evidence type="ECO:0000313" key="5">
    <source>
        <dbReference type="EMBL" id="KAG2396849.1"/>
    </source>
</evidence>
<dbReference type="Gene3D" id="1.20.190.20">
    <property type="entry name" value="14-3-3 domain"/>
    <property type="match status" value="1"/>
</dbReference>
<evidence type="ECO:0000313" key="6">
    <source>
        <dbReference type="Proteomes" id="UP000743370"/>
    </source>
</evidence>
<dbReference type="PRINTS" id="PR00305">
    <property type="entry name" value="1433ZETA"/>
</dbReference>
<dbReference type="Gene3D" id="3.30.530.20">
    <property type="match status" value="1"/>
</dbReference>
<dbReference type="InterPro" id="IPR036815">
    <property type="entry name" value="14-3-3_dom_sf"/>
</dbReference>
<dbReference type="PANTHER" id="PTHR31338">
    <property type="entry name" value="POLYKETIDE CYCLASE/DEHYDRASE AND LIPID TRANSPORT SUPERFAMILY PROTEIN"/>
    <property type="match status" value="1"/>
</dbReference>
<dbReference type="Pfam" id="PF00407">
    <property type="entry name" value="Bet_v_1"/>
    <property type="match status" value="1"/>
</dbReference>
<evidence type="ECO:0000259" key="4">
    <source>
        <dbReference type="SMART" id="SM01037"/>
    </source>
</evidence>